<dbReference type="GO" id="GO:0071821">
    <property type="term" value="C:FANCM-MHF complex"/>
    <property type="evidence" value="ECO:0007669"/>
    <property type="project" value="InterPro"/>
</dbReference>
<proteinExistence type="predicted"/>
<dbReference type="EMBL" id="BGZK01000286">
    <property type="protein sequence ID" value="GBP34259.1"/>
    <property type="molecule type" value="Genomic_DNA"/>
</dbReference>
<dbReference type="InterPro" id="IPR029003">
    <property type="entry name" value="CENP-S/Mhf1"/>
</dbReference>
<sequence>MGGRGRLGGDCIIRATIYRDVRTMSIETCHFLGLDITKSAIEVVAELLNKKLRLYGKDLEAFANVSRQAYLAIRNGVLVTVLVCGSETWCGVVEESESRISAIEKSHITNIASTYPAKERKRKTIAQTTTVCQSTISDNDDRKCDTKDDEAMAVDDVVDLTID</sequence>
<dbReference type="Pfam" id="PF15630">
    <property type="entry name" value="CENP-S"/>
    <property type="match status" value="1"/>
</dbReference>
<reference evidence="1 2" key="1">
    <citation type="journal article" date="2019" name="Commun. Biol.">
        <title>The bagworm genome reveals a unique fibroin gene that provides high tensile strength.</title>
        <authorList>
            <person name="Kono N."/>
            <person name="Nakamura H."/>
            <person name="Ohtoshi R."/>
            <person name="Tomita M."/>
            <person name="Numata K."/>
            <person name="Arakawa K."/>
        </authorList>
    </citation>
    <scope>NUCLEOTIDE SEQUENCE [LARGE SCALE GENOMIC DNA]</scope>
</reference>
<dbReference type="AlphaFoldDB" id="A0A4C1V6J9"/>
<keyword evidence="2" id="KW-1185">Reference proteome</keyword>
<organism evidence="1 2">
    <name type="scientific">Eumeta variegata</name>
    <name type="common">Bagworm moth</name>
    <name type="synonym">Eumeta japonica</name>
    <dbReference type="NCBI Taxonomy" id="151549"/>
    <lineage>
        <taxon>Eukaryota</taxon>
        <taxon>Metazoa</taxon>
        <taxon>Ecdysozoa</taxon>
        <taxon>Arthropoda</taxon>
        <taxon>Hexapoda</taxon>
        <taxon>Insecta</taxon>
        <taxon>Pterygota</taxon>
        <taxon>Neoptera</taxon>
        <taxon>Endopterygota</taxon>
        <taxon>Lepidoptera</taxon>
        <taxon>Glossata</taxon>
        <taxon>Ditrysia</taxon>
        <taxon>Tineoidea</taxon>
        <taxon>Psychidae</taxon>
        <taxon>Oiketicinae</taxon>
        <taxon>Eumeta</taxon>
    </lineage>
</organism>
<comment type="caution">
    <text evidence="1">The sequence shown here is derived from an EMBL/GenBank/DDBJ whole genome shotgun (WGS) entry which is preliminary data.</text>
</comment>
<accession>A0A4C1V6J9</accession>
<gene>
    <name evidence="1" type="ORF">EVAR_13397_1</name>
</gene>
<dbReference type="Proteomes" id="UP000299102">
    <property type="component" value="Unassembled WGS sequence"/>
</dbReference>
<evidence type="ECO:0000313" key="2">
    <source>
        <dbReference type="Proteomes" id="UP000299102"/>
    </source>
</evidence>
<name>A0A4C1V6J9_EUMVA</name>
<evidence type="ECO:0000313" key="1">
    <source>
        <dbReference type="EMBL" id="GBP34259.1"/>
    </source>
</evidence>
<protein>
    <submittedName>
        <fullName evidence="1">Uncharacterized protein</fullName>
    </submittedName>
</protein>
<dbReference type="OrthoDB" id="1872155at2759"/>